<protein>
    <submittedName>
        <fullName evidence="2">ABC transporter permease</fullName>
    </submittedName>
</protein>
<dbReference type="AlphaFoldDB" id="A0AB74DYG8"/>
<comment type="caution">
    <text evidence="2">The sequence shown here is derived from an EMBL/GenBank/DDBJ whole genome shotgun (WGS) entry which is preliminary data.</text>
</comment>
<reference evidence="2 3" key="1">
    <citation type="submission" date="2018-11" db="EMBL/GenBank/DDBJ databases">
        <title>Genomic profiling of Staphylococcus species from a Poultry farm system in KwaZulu-Natal, South Africa.</title>
        <authorList>
            <person name="Amoako D.G."/>
            <person name="Somboro A.M."/>
            <person name="Abia A.L.K."/>
            <person name="Bester L.A."/>
            <person name="Essack S.Y."/>
        </authorList>
    </citation>
    <scope>NUCLEOTIDE SEQUENCE [LARGE SCALE GENOMIC DNA]</scope>
    <source>
        <strain evidence="2 3">SA9</strain>
    </source>
</reference>
<feature type="transmembrane region" description="Helical" evidence="1">
    <location>
        <begin position="53"/>
        <end position="76"/>
    </location>
</feature>
<keyword evidence="1" id="KW-0472">Membrane</keyword>
<keyword evidence="1" id="KW-0812">Transmembrane</keyword>
<proteinExistence type="predicted"/>
<name>A0AB74DYG8_STAAU</name>
<feature type="non-terminal residue" evidence="2">
    <location>
        <position position="89"/>
    </location>
</feature>
<evidence type="ECO:0000256" key="1">
    <source>
        <dbReference type="SAM" id="Phobius"/>
    </source>
</evidence>
<sequence length="89" mass="9369">AYLVRVVVGKGVLKSRAARLGAFACVMLFRLTATILAVILTHDGAGEATTRDLVLTVSSLSSVVWTAVAFLIVKVLMADAGTMMAITHH</sequence>
<organism evidence="2 3">
    <name type="scientific">Staphylococcus aureus</name>
    <dbReference type="NCBI Taxonomy" id="1280"/>
    <lineage>
        <taxon>Bacteria</taxon>
        <taxon>Bacillati</taxon>
        <taxon>Bacillota</taxon>
        <taxon>Bacilli</taxon>
        <taxon>Bacillales</taxon>
        <taxon>Staphylococcaceae</taxon>
        <taxon>Staphylococcus</taxon>
    </lineage>
</organism>
<accession>A0AB74DYG8</accession>
<dbReference type="EMBL" id="RQTC01000779">
    <property type="protein sequence ID" value="RZH87652.1"/>
    <property type="molecule type" value="Genomic_DNA"/>
</dbReference>
<dbReference type="Proteomes" id="UP000293434">
    <property type="component" value="Unassembled WGS sequence"/>
</dbReference>
<keyword evidence="1" id="KW-1133">Transmembrane helix</keyword>
<evidence type="ECO:0000313" key="3">
    <source>
        <dbReference type="Proteomes" id="UP000293434"/>
    </source>
</evidence>
<evidence type="ECO:0000313" key="2">
    <source>
        <dbReference type="EMBL" id="RZH87652.1"/>
    </source>
</evidence>
<feature type="non-terminal residue" evidence="2">
    <location>
        <position position="1"/>
    </location>
</feature>
<feature type="transmembrane region" description="Helical" evidence="1">
    <location>
        <begin position="20"/>
        <end position="41"/>
    </location>
</feature>
<gene>
    <name evidence="2" type="ORF">EIG94_17365</name>
</gene>